<dbReference type="GO" id="GO:0004563">
    <property type="term" value="F:beta-N-acetylhexosaminidase activity"/>
    <property type="evidence" value="ECO:0007669"/>
    <property type="project" value="UniProtKB-EC"/>
</dbReference>
<dbReference type="AlphaFoldDB" id="A0A5D4XPR5"/>
<dbReference type="InterPro" id="IPR025705">
    <property type="entry name" value="Beta_hexosaminidase_sua/sub"/>
</dbReference>
<dbReference type="Pfam" id="PF00728">
    <property type="entry name" value="Glyco_hydro_20"/>
    <property type="match status" value="1"/>
</dbReference>
<evidence type="ECO:0000256" key="5">
    <source>
        <dbReference type="ARBA" id="ARBA00023295"/>
    </source>
</evidence>
<dbReference type="Gene3D" id="3.20.20.80">
    <property type="entry name" value="Glycosidases"/>
    <property type="match status" value="1"/>
</dbReference>
<reference evidence="12 13" key="1">
    <citation type="submission" date="2019-08" db="EMBL/GenBank/DDBJ databases">
        <title>Luteimonas viscosus sp. nov., isolated from soil of a sunflower field.</title>
        <authorList>
            <person name="Jianli Z."/>
            <person name="Ying Z."/>
        </authorList>
    </citation>
    <scope>NUCLEOTIDE SEQUENCE [LARGE SCALE GENOMIC DNA]</scope>
    <source>
        <strain evidence="12 13">XBU10</strain>
    </source>
</reference>
<dbReference type="InterPro" id="IPR015883">
    <property type="entry name" value="Glyco_hydro_20_cat"/>
</dbReference>
<comment type="caution">
    <text evidence="12">The sequence shown here is derived from an EMBL/GenBank/DDBJ whole genome shotgun (WGS) entry which is preliminary data.</text>
</comment>
<dbReference type="PRINTS" id="PR00738">
    <property type="entry name" value="GLHYDRLASE20"/>
</dbReference>
<gene>
    <name evidence="12" type="ORF">FZO89_00730</name>
</gene>
<comment type="similarity">
    <text evidence="2">Belongs to the glycosyl hydrolase 20 family.</text>
</comment>
<feature type="signal peptide" evidence="9">
    <location>
        <begin position="1"/>
        <end position="29"/>
    </location>
</feature>
<evidence type="ECO:0000256" key="3">
    <source>
        <dbReference type="ARBA" id="ARBA00012663"/>
    </source>
</evidence>
<evidence type="ECO:0000259" key="10">
    <source>
        <dbReference type="Pfam" id="PF00728"/>
    </source>
</evidence>
<keyword evidence="9" id="KW-0732">Signal</keyword>
<dbReference type="InterPro" id="IPR029018">
    <property type="entry name" value="Hex-like_dom2"/>
</dbReference>
<evidence type="ECO:0000256" key="1">
    <source>
        <dbReference type="ARBA" id="ARBA00001231"/>
    </source>
</evidence>
<dbReference type="EC" id="3.2.1.52" evidence="3"/>
<dbReference type="InterPro" id="IPR015882">
    <property type="entry name" value="HEX_bac_N"/>
</dbReference>
<dbReference type="Pfam" id="PF02838">
    <property type="entry name" value="Glyco_hydro_20b"/>
    <property type="match status" value="1"/>
</dbReference>
<dbReference type="SUPFAM" id="SSF51445">
    <property type="entry name" value="(Trans)glycosidases"/>
    <property type="match status" value="1"/>
</dbReference>
<sequence length="505" mass="55309">MKLPARFGATLFCLLSAAAIGCSTSQSTAASRPAEVALNLVPAPQSMEIQPGELPLQGPVRLEVDAAAPNARRALEEVLAGLGIATDDAATTRIGLRLSDDAAPGEEGYRLVVADDVQLSARTDTGLLHAVQSLRQLLPAQAQPRYRLPRIVIADAPAYRWRGLSLDVARSFLSVAYLEKTIDRMAFFKLNRLHLHLTDDQGWRIEIMRYPKLTQIGGASAVEGGRSGHYTQAQLKHLVAYAQARGITIVPEIDVPGHVQAALASYNELACDDVENLSPYSGREVGFSVLCLDKPDVVYPFVRHVLEEVMAIFPSQEIHIGGDEIKHPLYADFVARAAAMVDAMGRTAIVWEEGSVADTDTDVVLQLWNDRYDIAAAVEEGHPLILSPCSYLYIDHGNYAGQPETYDWCRKEGVPLARLYAFDPAPFRTAIGIEAALWTELVHTDAAADNRLWPRLAATAEVAWSPAGQRGYHGFRQRMGALRPHLDAMGIRYHPEPDLGWDAPR</sequence>
<evidence type="ECO:0000256" key="7">
    <source>
        <dbReference type="ARBA" id="ARBA00033000"/>
    </source>
</evidence>
<evidence type="ECO:0000313" key="12">
    <source>
        <dbReference type="EMBL" id="TYT24922.1"/>
    </source>
</evidence>
<keyword evidence="4 12" id="KW-0378">Hydrolase</keyword>
<dbReference type="PANTHER" id="PTHR22600">
    <property type="entry name" value="BETA-HEXOSAMINIDASE"/>
    <property type="match status" value="1"/>
</dbReference>
<feature type="active site" description="Proton donor" evidence="8">
    <location>
        <position position="324"/>
    </location>
</feature>
<evidence type="ECO:0000256" key="6">
    <source>
        <dbReference type="ARBA" id="ARBA00030512"/>
    </source>
</evidence>
<feature type="domain" description="Glycoside hydrolase family 20 catalytic" evidence="10">
    <location>
        <begin position="159"/>
        <end position="328"/>
    </location>
</feature>
<dbReference type="GO" id="GO:0016020">
    <property type="term" value="C:membrane"/>
    <property type="evidence" value="ECO:0007669"/>
    <property type="project" value="TreeGrafter"/>
</dbReference>
<dbReference type="Gene3D" id="3.30.379.10">
    <property type="entry name" value="Chitobiase/beta-hexosaminidase domain 2-like"/>
    <property type="match status" value="1"/>
</dbReference>
<proteinExistence type="inferred from homology"/>
<feature type="domain" description="Beta-hexosaminidase bacterial type N-terminal" evidence="11">
    <location>
        <begin position="38"/>
        <end position="156"/>
    </location>
</feature>
<dbReference type="PROSITE" id="PS51257">
    <property type="entry name" value="PROKAR_LIPOPROTEIN"/>
    <property type="match status" value="1"/>
</dbReference>
<evidence type="ECO:0000256" key="9">
    <source>
        <dbReference type="SAM" id="SignalP"/>
    </source>
</evidence>
<dbReference type="EMBL" id="VTFT01000001">
    <property type="protein sequence ID" value="TYT24922.1"/>
    <property type="molecule type" value="Genomic_DNA"/>
</dbReference>
<dbReference type="OrthoDB" id="9763537at2"/>
<dbReference type="InterPro" id="IPR017853">
    <property type="entry name" value="GH"/>
</dbReference>
<keyword evidence="5" id="KW-0326">Glycosidase</keyword>
<dbReference type="PANTHER" id="PTHR22600:SF57">
    <property type="entry name" value="BETA-N-ACETYLHEXOSAMINIDASE"/>
    <property type="match status" value="1"/>
</dbReference>
<evidence type="ECO:0000313" key="13">
    <source>
        <dbReference type="Proteomes" id="UP000324973"/>
    </source>
</evidence>
<dbReference type="GO" id="GO:0030203">
    <property type="term" value="P:glycosaminoglycan metabolic process"/>
    <property type="evidence" value="ECO:0007669"/>
    <property type="project" value="TreeGrafter"/>
</dbReference>
<dbReference type="GO" id="GO:0005975">
    <property type="term" value="P:carbohydrate metabolic process"/>
    <property type="evidence" value="ECO:0007669"/>
    <property type="project" value="InterPro"/>
</dbReference>
<feature type="chain" id="PRO_5022719313" description="beta-N-acetylhexosaminidase" evidence="9">
    <location>
        <begin position="30"/>
        <end position="505"/>
    </location>
</feature>
<evidence type="ECO:0000259" key="11">
    <source>
        <dbReference type="Pfam" id="PF02838"/>
    </source>
</evidence>
<name>A0A5D4XPR5_9GAMM</name>
<accession>A0A5D4XPR5</accession>
<dbReference type="Proteomes" id="UP000324973">
    <property type="component" value="Unassembled WGS sequence"/>
</dbReference>
<protein>
    <recommendedName>
        <fullName evidence="3">beta-N-acetylhexosaminidase</fullName>
        <ecNumber evidence="3">3.2.1.52</ecNumber>
    </recommendedName>
    <alternativeName>
        <fullName evidence="6">Beta-N-acetylhexosaminidase</fullName>
    </alternativeName>
    <alternativeName>
        <fullName evidence="7">N-acetyl-beta-glucosaminidase</fullName>
    </alternativeName>
</protein>
<evidence type="ECO:0000256" key="8">
    <source>
        <dbReference type="PIRSR" id="PIRSR625705-1"/>
    </source>
</evidence>
<evidence type="ECO:0000256" key="2">
    <source>
        <dbReference type="ARBA" id="ARBA00006285"/>
    </source>
</evidence>
<keyword evidence="13" id="KW-1185">Reference proteome</keyword>
<comment type="catalytic activity">
    <reaction evidence="1">
        <text>Hydrolysis of terminal non-reducing N-acetyl-D-hexosamine residues in N-acetyl-beta-D-hexosaminides.</text>
        <dbReference type="EC" id="3.2.1.52"/>
    </reaction>
</comment>
<evidence type="ECO:0000256" key="4">
    <source>
        <dbReference type="ARBA" id="ARBA00022801"/>
    </source>
</evidence>
<organism evidence="12 13">
    <name type="scientific">Luteimonas viscosa</name>
    <dbReference type="NCBI Taxonomy" id="1132694"/>
    <lineage>
        <taxon>Bacteria</taxon>
        <taxon>Pseudomonadati</taxon>
        <taxon>Pseudomonadota</taxon>
        <taxon>Gammaproteobacteria</taxon>
        <taxon>Lysobacterales</taxon>
        <taxon>Lysobacteraceae</taxon>
        <taxon>Luteimonas</taxon>
    </lineage>
</organism>
<dbReference type="SUPFAM" id="SSF55545">
    <property type="entry name" value="beta-N-acetylhexosaminidase-like domain"/>
    <property type="match status" value="1"/>
</dbReference>